<proteinExistence type="predicted"/>
<organism evidence="2 3">
    <name type="scientific">Circinella minor</name>
    <dbReference type="NCBI Taxonomy" id="1195481"/>
    <lineage>
        <taxon>Eukaryota</taxon>
        <taxon>Fungi</taxon>
        <taxon>Fungi incertae sedis</taxon>
        <taxon>Mucoromycota</taxon>
        <taxon>Mucoromycotina</taxon>
        <taxon>Mucoromycetes</taxon>
        <taxon>Mucorales</taxon>
        <taxon>Lichtheimiaceae</taxon>
        <taxon>Circinella</taxon>
    </lineage>
</organism>
<feature type="compositionally biased region" description="Low complexity" evidence="1">
    <location>
        <begin position="121"/>
        <end position="140"/>
    </location>
</feature>
<gene>
    <name evidence="2" type="ORF">INT45_006716</name>
</gene>
<feature type="compositionally biased region" description="Acidic residues" evidence="1">
    <location>
        <begin position="144"/>
        <end position="164"/>
    </location>
</feature>
<protein>
    <submittedName>
        <fullName evidence="2">Uncharacterized protein</fullName>
    </submittedName>
</protein>
<name>A0A8H7S5M6_9FUNG</name>
<dbReference type="Proteomes" id="UP000646827">
    <property type="component" value="Unassembled WGS sequence"/>
</dbReference>
<accession>A0A8H7S5M6</accession>
<evidence type="ECO:0000313" key="2">
    <source>
        <dbReference type="EMBL" id="KAG2222016.1"/>
    </source>
</evidence>
<comment type="caution">
    <text evidence="2">The sequence shown here is derived from an EMBL/GenBank/DDBJ whole genome shotgun (WGS) entry which is preliminary data.</text>
</comment>
<dbReference type="EMBL" id="JAEPRB010000094">
    <property type="protein sequence ID" value="KAG2222016.1"/>
    <property type="molecule type" value="Genomic_DNA"/>
</dbReference>
<dbReference type="AlphaFoldDB" id="A0A8H7S5M6"/>
<keyword evidence="3" id="KW-1185">Reference proteome</keyword>
<evidence type="ECO:0000313" key="3">
    <source>
        <dbReference type="Proteomes" id="UP000646827"/>
    </source>
</evidence>
<evidence type="ECO:0000256" key="1">
    <source>
        <dbReference type="SAM" id="MobiDB-lite"/>
    </source>
</evidence>
<sequence length="201" mass="22295">MAALNSITNIYGNITLEIRKYIQDMRKGGQPNIETFFYTDKIRMLLMIGLFSTTLPKKQEEYSSKNSKKKGKKSLTGQDDVNWERCYEDAITKQAFLVSGSDLLCATGPRLRQELSRRVEGTGSSSAPAPTTTITATSSTENQNMEEDGSSDNDSSDGSDDEGEEARGSERGSSRRKSAYTIPPPVTIGLIPRFTSWIQHY</sequence>
<feature type="region of interest" description="Disordered" evidence="1">
    <location>
        <begin position="116"/>
        <end position="186"/>
    </location>
</feature>
<reference evidence="2 3" key="1">
    <citation type="submission" date="2020-12" db="EMBL/GenBank/DDBJ databases">
        <title>Metabolic potential, ecology and presence of endohyphal bacteria is reflected in genomic diversity of Mucoromycotina.</title>
        <authorList>
            <person name="Muszewska A."/>
            <person name="Okrasinska A."/>
            <person name="Steczkiewicz K."/>
            <person name="Drgas O."/>
            <person name="Orlowska M."/>
            <person name="Perlinska-Lenart U."/>
            <person name="Aleksandrzak-Piekarczyk T."/>
            <person name="Szatraj K."/>
            <person name="Zielenkiewicz U."/>
            <person name="Pilsyk S."/>
            <person name="Malc E."/>
            <person name="Mieczkowski P."/>
            <person name="Kruszewska J.S."/>
            <person name="Biernat P."/>
            <person name="Pawlowska J."/>
        </authorList>
    </citation>
    <scope>NUCLEOTIDE SEQUENCE [LARGE SCALE GENOMIC DNA]</scope>
    <source>
        <strain evidence="2 3">CBS 142.35</strain>
    </source>
</reference>